<name>A0ABY7MJK9_9BRAD</name>
<evidence type="ECO:0000313" key="3">
    <source>
        <dbReference type="Proteomes" id="UP001179614"/>
    </source>
</evidence>
<accession>A0ABY7MJK9</accession>
<evidence type="ECO:0000259" key="1">
    <source>
        <dbReference type="Pfam" id="PF09994"/>
    </source>
</evidence>
<gene>
    <name evidence="2" type="ORF">I3J27_35205</name>
</gene>
<proteinExistence type="predicted"/>
<feature type="domain" description="T6SS Phospholipase effector Tle1-like catalytic" evidence="1">
    <location>
        <begin position="7"/>
        <end position="269"/>
    </location>
</feature>
<dbReference type="PANTHER" id="PTHR33840:SF1">
    <property type="entry name" value="TLE1 PHOSPHOLIPASE DOMAIN-CONTAINING PROTEIN"/>
    <property type="match status" value="1"/>
</dbReference>
<sequence length="369" mass="40691">MNETTGRNIVVCCDGTANEFAADRTNVVKLYYVLTQDRDRQIIYYHPGLGTMERPGALTSVGRRATRLLGKAIGYGLSADVRDAYVFIMENFRPGDRLFLFGFSRGAYTVRAVASLLKMYGLLPPGNASFVPYAIRMLTSIALGEDADNKRYFELAGEFKEAFDAAAVCKPHFVGVWDTVSSVGWIKNPLALPYTANNPDIAIGRHAVAIDERRAFFRSNLWYPSTHGPAGPKDLKQVWFAGVHADVGGGYPEEEGALSKIPLTWMLDEAAAAGLLVDPVRKNRVLGLSGAPYVRADPKGQSHNSLSTAWWPAELVWKKHYDRATGKTGRRMNFWRGRTIPPGSSIHVSAYQRGDEYASKLPADAVKVQ</sequence>
<dbReference type="RefSeq" id="WP_270163419.1">
    <property type="nucleotide sequence ID" value="NZ_CP089391.1"/>
</dbReference>
<dbReference type="Pfam" id="PF09994">
    <property type="entry name" value="T6SS_Tle1-like_cat"/>
    <property type="match status" value="1"/>
</dbReference>
<dbReference type="InterPro" id="IPR029058">
    <property type="entry name" value="AB_hydrolase_fold"/>
</dbReference>
<organism evidence="2 3">
    <name type="scientific">Bradyrhizobium xenonodulans</name>
    <dbReference type="NCBI Taxonomy" id="2736875"/>
    <lineage>
        <taxon>Bacteria</taxon>
        <taxon>Pseudomonadati</taxon>
        <taxon>Pseudomonadota</taxon>
        <taxon>Alphaproteobacteria</taxon>
        <taxon>Hyphomicrobiales</taxon>
        <taxon>Nitrobacteraceae</taxon>
        <taxon>Bradyrhizobium</taxon>
    </lineage>
</organism>
<evidence type="ECO:0000313" key="2">
    <source>
        <dbReference type="EMBL" id="WBL78136.1"/>
    </source>
</evidence>
<protein>
    <submittedName>
        <fullName evidence="2">DUF2235 domain-containing protein</fullName>
    </submittedName>
</protein>
<dbReference type="PANTHER" id="PTHR33840">
    <property type="match status" value="1"/>
</dbReference>
<dbReference type="EMBL" id="CP089391">
    <property type="protein sequence ID" value="WBL78136.1"/>
    <property type="molecule type" value="Genomic_DNA"/>
</dbReference>
<dbReference type="Proteomes" id="UP001179614">
    <property type="component" value="Chromosome"/>
</dbReference>
<dbReference type="InterPro" id="IPR018712">
    <property type="entry name" value="Tle1-like_cat"/>
</dbReference>
<dbReference type="SUPFAM" id="SSF53474">
    <property type="entry name" value="alpha/beta-Hydrolases"/>
    <property type="match status" value="1"/>
</dbReference>
<keyword evidence="3" id="KW-1185">Reference proteome</keyword>
<reference evidence="2" key="1">
    <citation type="submission" date="2021-12" db="EMBL/GenBank/DDBJ databases">
        <title>Bradyrhizobium xenonodulans sp. nov.</title>
        <authorList>
            <person name="Claassens R."/>
            <person name="Venter S.N."/>
            <person name="Beukes C.W."/>
            <person name="Stepkowski T."/>
            <person name="Steenkamp E.T."/>
        </authorList>
    </citation>
    <scope>NUCLEOTIDE SEQUENCE</scope>
    <source>
        <strain evidence="2">14AB</strain>
    </source>
</reference>